<dbReference type="Pfam" id="PF02678">
    <property type="entry name" value="Pirin"/>
    <property type="match status" value="1"/>
</dbReference>
<reference evidence="4 5" key="1">
    <citation type="submission" date="2019-04" db="EMBL/GenBank/DDBJ databases">
        <title>Thalassotalea guangxiensis sp. nov., isolated from sediment of the coastal wetland.</title>
        <authorList>
            <person name="Zheng S."/>
            <person name="Zhang D."/>
        </authorList>
    </citation>
    <scope>NUCLEOTIDE SEQUENCE [LARGE SCALE GENOMIC DNA]</scope>
    <source>
        <strain evidence="4 5">ZS-4</strain>
    </source>
</reference>
<dbReference type="InterPro" id="IPR003829">
    <property type="entry name" value="Pirin_N_dom"/>
</dbReference>
<sequence length="225" mass="24875">MKILHYSELPLGGFAGLKEKRMVTDERIFGLHKHPKAFNGIGNFVYLADANFLPHGETGMHPHREIDVISVMVEGRISHAGSLEHGQQLDAGFTQVQRAGGKGFFHNEINPDSSENQMIQLWVLPDNPGEPAGYQVFEPEVGKLQQVYGGDRSQTDRFHSKTSIAVANLIAGQSIHHWGDAMLYLSKGKGTLNGDKVELRTLFHLESGIEFTASEDAQLIVIYPS</sequence>
<evidence type="ECO:0000313" key="5">
    <source>
        <dbReference type="Proteomes" id="UP000307999"/>
    </source>
</evidence>
<dbReference type="PANTHER" id="PTHR43212:SF3">
    <property type="entry name" value="QUERCETIN 2,3-DIOXYGENASE"/>
    <property type="match status" value="1"/>
</dbReference>
<dbReference type="Gene3D" id="2.60.120.10">
    <property type="entry name" value="Jelly Rolls"/>
    <property type="match status" value="1"/>
</dbReference>
<keyword evidence="5" id="KW-1185">Reference proteome</keyword>
<comment type="caution">
    <text evidence="4">The sequence shown here is derived from an EMBL/GenBank/DDBJ whole genome shotgun (WGS) entry which is preliminary data.</text>
</comment>
<name>A0A4U1B7W0_9GAMM</name>
<evidence type="ECO:0000256" key="2">
    <source>
        <dbReference type="RuleBase" id="RU003457"/>
    </source>
</evidence>
<dbReference type="SUPFAM" id="SSF51182">
    <property type="entry name" value="RmlC-like cupins"/>
    <property type="match status" value="1"/>
</dbReference>
<dbReference type="EMBL" id="SWDB01000007">
    <property type="protein sequence ID" value="TKB46589.1"/>
    <property type="molecule type" value="Genomic_DNA"/>
</dbReference>
<comment type="similarity">
    <text evidence="1 2">Belongs to the pirin family.</text>
</comment>
<evidence type="ECO:0000256" key="1">
    <source>
        <dbReference type="ARBA" id="ARBA00008416"/>
    </source>
</evidence>
<dbReference type="OrthoDB" id="321327at2"/>
<dbReference type="Proteomes" id="UP000307999">
    <property type="component" value="Unassembled WGS sequence"/>
</dbReference>
<accession>A0A4U1B7W0</accession>
<proteinExistence type="inferred from homology"/>
<dbReference type="PANTHER" id="PTHR43212">
    <property type="entry name" value="QUERCETIN 2,3-DIOXYGENASE"/>
    <property type="match status" value="1"/>
</dbReference>
<feature type="domain" description="Pirin N-terminal" evidence="3">
    <location>
        <begin position="55"/>
        <end position="123"/>
    </location>
</feature>
<dbReference type="InterPro" id="IPR012093">
    <property type="entry name" value="Pirin"/>
</dbReference>
<protein>
    <submittedName>
        <fullName evidence="4">Pilus assembly protein</fullName>
    </submittedName>
</protein>
<dbReference type="InterPro" id="IPR011051">
    <property type="entry name" value="RmlC_Cupin_sf"/>
</dbReference>
<evidence type="ECO:0000259" key="3">
    <source>
        <dbReference type="Pfam" id="PF02678"/>
    </source>
</evidence>
<dbReference type="RefSeq" id="WP_136734656.1">
    <property type="nucleotide sequence ID" value="NZ_SWDB01000007.1"/>
</dbReference>
<dbReference type="InterPro" id="IPR014710">
    <property type="entry name" value="RmlC-like_jellyroll"/>
</dbReference>
<evidence type="ECO:0000313" key="4">
    <source>
        <dbReference type="EMBL" id="TKB46589.1"/>
    </source>
</evidence>
<organism evidence="4 5">
    <name type="scientific">Thalassotalea mangrovi</name>
    <dbReference type="NCBI Taxonomy" id="2572245"/>
    <lineage>
        <taxon>Bacteria</taxon>
        <taxon>Pseudomonadati</taxon>
        <taxon>Pseudomonadota</taxon>
        <taxon>Gammaproteobacteria</taxon>
        <taxon>Alteromonadales</taxon>
        <taxon>Colwelliaceae</taxon>
        <taxon>Thalassotalea</taxon>
    </lineage>
</organism>
<dbReference type="AlphaFoldDB" id="A0A4U1B7W0"/>
<gene>
    <name evidence="4" type="ORF">E8M12_03275</name>
</gene>